<dbReference type="SMART" id="SM00409">
    <property type="entry name" value="IG"/>
    <property type="match status" value="2"/>
</dbReference>
<dbReference type="Proteomes" id="UP001634394">
    <property type="component" value="Unassembled WGS sequence"/>
</dbReference>
<protein>
    <recommendedName>
        <fullName evidence="7">Ig-like domain-containing protein</fullName>
    </recommendedName>
</protein>
<evidence type="ECO:0000256" key="6">
    <source>
        <dbReference type="SAM" id="SignalP"/>
    </source>
</evidence>
<keyword evidence="5" id="KW-0472">Membrane</keyword>
<evidence type="ECO:0000313" key="8">
    <source>
        <dbReference type="EMBL" id="KAL3886009.1"/>
    </source>
</evidence>
<name>A0ABD3XIC5_SINWO</name>
<keyword evidence="1 6" id="KW-0732">Signal</keyword>
<dbReference type="EMBL" id="JBJQND010000002">
    <property type="protein sequence ID" value="KAL3886009.1"/>
    <property type="molecule type" value="Genomic_DNA"/>
</dbReference>
<feature type="transmembrane region" description="Helical" evidence="5">
    <location>
        <begin position="320"/>
        <end position="343"/>
    </location>
</feature>
<dbReference type="SUPFAM" id="SSF48726">
    <property type="entry name" value="Immunoglobulin"/>
    <property type="match status" value="2"/>
</dbReference>
<keyword evidence="4" id="KW-0393">Immunoglobulin domain</keyword>
<evidence type="ECO:0000259" key="7">
    <source>
        <dbReference type="PROSITE" id="PS50835"/>
    </source>
</evidence>
<dbReference type="AlphaFoldDB" id="A0ABD3XIC5"/>
<dbReference type="PANTHER" id="PTHR44337:SF20">
    <property type="entry name" value="CARCINOEMBRYONIC ANTIGEN-RELATED CELL ADHESION MOLECULE 5-RELATED"/>
    <property type="match status" value="1"/>
</dbReference>
<comment type="caution">
    <text evidence="8">The sequence shown here is derived from an EMBL/GenBank/DDBJ whole genome shotgun (WGS) entry which is preliminary data.</text>
</comment>
<feature type="signal peptide" evidence="6">
    <location>
        <begin position="1"/>
        <end position="16"/>
    </location>
</feature>
<evidence type="ECO:0000256" key="2">
    <source>
        <dbReference type="ARBA" id="ARBA00023157"/>
    </source>
</evidence>
<feature type="domain" description="Ig-like" evidence="7">
    <location>
        <begin position="220"/>
        <end position="299"/>
    </location>
</feature>
<reference evidence="8 9" key="1">
    <citation type="submission" date="2024-11" db="EMBL/GenBank/DDBJ databases">
        <title>Chromosome-level genome assembly of the freshwater bivalve Anodonta woodiana.</title>
        <authorList>
            <person name="Chen X."/>
        </authorList>
    </citation>
    <scope>NUCLEOTIDE SEQUENCE [LARGE SCALE GENOMIC DNA]</scope>
    <source>
        <strain evidence="8">MN2024</strain>
        <tissue evidence="8">Gills</tissue>
    </source>
</reference>
<dbReference type="InterPro" id="IPR003599">
    <property type="entry name" value="Ig_sub"/>
</dbReference>
<evidence type="ECO:0000256" key="3">
    <source>
        <dbReference type="ARBA" id="ARBA00023180"/>
    </source>
</evidence>
<evidence type="ECO:0000256" key="4">
    <source>
        <dbReference type="ARBA" id="ARBA00023319"/>
    </source>
</evidence>
<feature type="chain" id="PRO_5044834554" description="Ig-like domain-containing protein" evidence="6">
    <location>
        <begin position="17"/>
        <end position="508"/>
    </location>
</feature>
<gene>
    <name evidence="8" type="ORF">ACJMK2_026035</name>
</gene>
<feature type="domain" description="Ig-like" evidence="7">
    <location>
        <begin position="130"/>
        <end position="199"/>
    </location>
</feature>
<keyword evidence="3" id="KW-0325">Glycoprotein</keyword>
<evidence type="ECO:0000256" key="1">
    <source>
        <dbReference type="ARBA" id="ARBA00022729"/>
    </source>
</evidence>
<sequence>MDPMSVIILWLSITYAMEEDNNGDVVAILGCNVTLEWILGTTYWESFAHSITVINSNGHKIAEKKDMTCRYWIDSSMYCEIRNTSNKEWRFVVVLFNVTQSSSGNYTGEIKYGARKEIHSTIHLKVLEKPNIKEVQTSILHKPLRISCSVEGEFKNLSYYWKLNGTYLNSTDRMDITSSNLTCVNLTMADTWNIFSCSACSDSKCCIESETYVPDPYYGPESVTLSVNDSDIYLNANETFKINCSAKCNPPCTFVWNGYVSSQNEELLINNFDSRMAGTYSCITTNAKTGITVKSKTISLHYVQDSSRTSSSLRVNGGSLLNILGIGLFSAAVPLITVGVYLVHTNRRKYAARKLVLYSRYHFFHNSQQALSTNHVDTHRQMVLDRHDIRTLSLLYSLVAVLSVYDYARDNADKGNSNATRTITEHSLYDYAIPIETCRVEVADIHVTFENYITPVHDSFSHTAISDNGEINLLETDRTDVITSSDFAHSVSGINVLDSDHTYITPII</sequence>
<dbReference type="InterPro" id="IPR007110">
    <property type="entry name" value="Ig-like_dom"/>
</dbReference>
<dbReference type="Gene3D" id="2.60.40.10">
    <property type="entry name" value="Immunoglobulins"/>
    <property type="match status" value="1"/>
</dbReference>
<evidence type="ECO:0000256" key="5">
    <source>
        <dbReference type="SAM" id="Phobius"/>
    </source>
</evidence>
<dbReference type="InterPro" id="IPR036179">
    <property type="entry name" value="Ig-like_dom_sf"/>
</dbReference>
<keyword evidence="2" id="KW-1015">Disulfide bond</keyword>
<dbReference type="PROSITE" id="PS50835">
    <property type="entry name" value="IG_LIKE"/>
    <property type="match status" value="2"/>
</dbReference>
<dbReference type="InterPro" id="IPR052598">
    <property type="entry name" value="IgSF_CEA-related"/>
</dbReference>
<evidence type="ECO:0000313" key="9">
    <source>
        <dbReference type="Proteomes" id="UP001634394"/>
    </source>
</evidence>
<accession>A0ABD3XIC5</accession>
<keyword evidence="9" id="KW-1185">Reference proteome</keyword>
<dbReference type="InterPro" id="IPR013783">
    <property type="entry name" value="Ig-like_fold"/>
</dbReference>
<proteinExistence type="predicted"/>
<keyword evidence="5" id="KW-1133">Transmembrane helix</keyword>
<keyword evidence="5" id="KW-0812">Transmembrane</keyword>
<organism evidence="8 9">
    <name type="scientific">Sinanodonta woodiana</name>
    <name type="common">Chinese pond mussel</name>
    <name type="synonym">Anodonta woodiana</name>
    <dbReference type="NCBI Taxonomy" id="1069815"/>
    <lineage>
        <taxon>Eukaryota</taxon>
        <taxon>Metazoa</taxon>
        <taxon>Spiralia</taxon>
        <taxon>Lophotrochozoa</taxon>
        <taxon>Mollusca</taxon>
        <taxon>Bivalvia</taxon>
        <taxon>Autobranchia</taxon>
        <taxon>Heteroconchia</taxon>
        <taxon>Palaeoheterodonta</taxon>
        <taxon>Unionida</taxon>
        <taxon>Unionoidea</taxon>
        <taxon>Unionidae</taxon>
        <taxon>Unioninae</taxon>
        <taxon>Sinanodonta</taxon>
    </lineage>
</organism>
<dbReference type="PANTHER" id="PTHR44337">
    <property type="entry name" value="CARCINOEMBRYONIC ANTIGEN-RELATED CELL ADHESION MOLECULE 8"/>
    <property type="match status" value="1"/>
</dbReference>